<evidence type="ECO:0000313" key="2">
    <source>
        <dbReference type="Proteomes" id="UP000072421"/>
    </source>
</evidence>
<dbReference type="OrthoDB" id="9133154at2"/>
<name>A0A127P8D3_9BURK</name>
<dbReference type="PATRIC" id="fig|158899.10.peg.1368"/>
<protein>
    <submittedName>
        <fullName evidence="1">Uncharacterized protein</fullName>
    </submittedName>
</protein>
<dbReference type="RefSeq" id="WP_150118661.1">
    <property type="nucleotide sequence ID" value="NZ_CP013232.1"/>
</dbReference>
<proteinExistence type="predicted"/>
<evidence type="ECO:0000313" key="1">
    <source>
        <dbReference type="EMBL" id="AMO94066.1"/>
    </source>
</evidence>
<organism evidence="1">
    <name type="scientific">Collimonas fungivorans</name>
    <dbReference type="NCBI Taxonomy" id="158899"/>
    <lineage>
        <taxon>Bacteria</taxon>
        <taxon>Pseudomonadati</taxon>
        <taxon>Pseudomonadota</taxon>
        <taxon>Betaproteobacteria</taxon>
        <taxon>Burkholderiales</taxon>
        <taxon>Oxalobacteraceae</taxon>
        <taxon>Collimonas</taxon>
    </lineage>
</organism>
<dbReference type="AlphaFoldDB" id="A0A127P8D3"/>
<gene>
    <name evidence="1" type="ORF">CFter6_1355</name>
</gene>
<dbReference type="EMBL" id="CP013232">
    <property type="protein sequence ID" value="AMO94066.1"/>
    <property type="molecule type" value="Genomic_DNA"/>
</dbReference>
<accession>A0A127P8D3</accession>
<dbReference type="Proteomes" id="UP000072421">
    <property type="component" value="Chromosome"/>
</dbReference>
<reference evidence="1 2" key="1">
    <citation type="submission" date="2015-11" db="EMBL/GenBank/DDBJ databases">
        <title>Exploring the genomic traits of fungus-feeding bacterial genus Collimonas.</title>
        <authorList>
            <person name="Song C."/>
            <person name="Schmidt R."/>
            <person name="de Jager V."/>
            <person name="Krzyzanowska D."/>
            <person name="Jongedijk E."/>
            <person name="Cankar K."/>
            <person name="Beekwilder J."/>
            <person name="van Veen A."/>
            <person name="de Boer W."/>
            <person name="van Veen J.A."/>
            <person name="Garbeva P."/>
        </authorList>
    </citation>
    <scope>NUCLEOTIDE SEQUENCE [LARGE SCALE GENOMIC DNA]</scope>
    <source>
        <strain evidence="1 2">Ter6</strain>
    </source>
</reference>
<sequence>MKTALIGDKDVPEFDHDIMTNLLITSTELNVVRQEQILLGIRNAKQEIYRVIGASSSKQFNNAAEELEDLGLSNELEEADRAKNGYDAIFGLSE</sequence>